<feature type="transmembrane region" description="Helical" evidence="2">
    <location>
        <begin position="182"/>
        <end position="202"/>
    </location>
</feature>
<protein>
    <submittedName>
        <fullName evidence="3">Uncharacterized protein</fullName>
    </submittedName>
</protein>
<keyword evidence="2" id="KW-0472">Membrane</keyword>
<evidence type="ECO:0000256" key="1">
    <source>
        <dbReference type="SAM" id="MobiDB-lite"/>
    </source>
</evidence>
<organism evidence="3 4">
    <name type="scientific">Pedococcus ginsenosidimutans</name>
    <dbReference type="NCBI Taxonomy" id="490570"/>
    <lineage>
        <taxon>Bacteria</taxon>
        <taxon>Bacillati</taxon>
        <taxon>Actinomycetota</taxon>
        <taxon>Actinomycetes</taxon>
        <taxon>Micrococcales</taxon>
        <taxon>Intrasporangiaceae</taxon>
        <taxon>Pedococcus</taxon>
    </lineage>
</organism>
<reference evidence="4" key="1">
    <citation type="journal article" date="2019" name="Int. J. Syst. Evol. Microbiol.">
        <title>The Global Catalogue of Microorganisms (GCM) 10K type strain sequencing project: providing services to taxonomists for standard genome sequencing and annotation.</title>
        <authorList>
            <consortium name="The Broad Institute Genomics Platform"/>
            <consortium name="The Broad Institute Genome Sequencing Center for Infectious Disease"/>
            <person name="Wu L."/>
            <person name="Ma J."/>
        </authorList>
    </citation>
    <scope>NUCLEOTIDE SEQUENCE [LARGE SCALE GENOMIC DNA]</scope>
    <source>
        <strain evidence="4">JCM 18961</strain>
    </source>
</reference>
<feature type="transmembrane region" description="Helical" evidence="2">
    <location>
        <begin position="74"/>
        <end position="95"/>
    </location>
</feature>
<feature type="compositionally biased region" description="Basic residues" evidence="1">
    <location>
        <begin position="285"/>
        <end position="295"/>
    </location>
</feature>
<keyword evidence="2" id="KW-0812">Transmembrane</keyword>
<keyword evidence="4" id="KW-1185">Reference proteome</keyword>
<dbReference type="Proteomes" id="UP001500556">
    <property type="component" value="Unassembled WGS sequence"/>
</dbReference>
<feature type="transmembrane region" description="Helical" evidence="2">
    <location>
        <begin position="9"/>
        <end position="29"/>
    </location>
</feature>
<proteinExistence type="predicted"/>
<feature type="transmembrane region" description="Helical" evidence="2">
    <location>
        <begin position="101"/>
        <end position="120"/>
    </location>
</feature>
<feature type="region of interest" description="Disordered" evidence="1">
    <location>
        <begin position="272"/>
        <end position="295"/>
    </location>
</feature>
<evidence type="ECO:0000313" key="3">
    <source>
        <dbReference type="EMBL" id="GAA4730531.1"/>
    </source>
</evidence>
<feature type="transmembrane region" description="Helical" evidence="2">
    <location>
        <begin position="49"/>
        <end position="67"/>
    </location>
</feature>
<evidence type="ECO:0000313" key="4">
    <source>
        <dbReference type="Proteomes" id="UP001500556"/>
    </source>
</evidence>
<dbReference type="RefSeq" id="WP_345504859.1">
    <property type="nucleotide sequence ID" value="NZ_BAABLO010000012.1"/>
</dbReference>
<feature type="transmembrane region" description="Helical" evidence="2">
    <location>
        <begin position="209"/>
        <end position="228"/>
    </location>
</feature>
<sequence length="295" mass="30497">MGAQARRTAVWLAVANGATSFAAGAWTLWDHGLLGGPAAMQGSARGTSLVIVVVAVPLLLASVAAALRGSAVALAGWGGSTLYLVYNAVLLLFLTPFNSAFLVYVAMLGTGVWSAAALALTPQVRDLGQAVARDAPVRGVATYVWVVAGLNTLLWLGTVVPALDDPYPSPMLAGTGVATNVIYVQDLAVWLPLMAVAAGWLWRREARGAVVVPAGLVLWVVEAVSIAVDQTFGAAADPSSTVVSTALVGPFLVLAAVGLVPLWVLLRRRQGPAGTPEPAVTQHVTRGRHTLHHTP</sequence>
<gene>
    <name evidence="3" type="ORF">GCM10025782_32010</name>
</gene>
<evidence type="ECO:0000256" key="2">
    <source>
        <dbReference type="SAM" id="Phobius"/>
    </source>
</evidence>
<feature type="transmembrane region" description="Helical" evidence="2">
    <location>
        <begin position="248"/>
        <end position="266"/>
    </location>
</feature>
<accession>A0ABP8YJ64</accession>
<dbReference type="EMBL" id="BAABLO010000012">
    <property type="protein sequence ID" value="GAA4730531.1"/>
    <property type="molecule type" value="Genomic_DNA"/>
</dbReference>
<feature type="transmembrane region" description="Helical" evidence="2">
    <location>
        <begin position="140"/>
        <end position="162"/>
    </location>
</feature>
<comment type="caution">
    <text evidence="3">The sequence shown here is derived from an EMBL/GenBank/DDBJ whole genome shotgun (WGS) entry which is preliminary data.</text>
</comment>
<name>A0ABP8YJ64_9MICO</name>
<keyword evidence="2" id="KW-1133">Transmembrane helix</keyword>